<evidence type="ECO:0000313" key="13">
    <source>
        <dbReference type="Proteomes" id="UP000476338"/>
    </source>
</evidence>
<sequence length="204" mass="23104">MKIVLATNNKDKVKEIKDFYKSYKIYAFEDILTPFEIEENGLSFKENSLIKANAVFNALSDEQKNEFIVLSDDSGLSVEALKFSPGIYSARYSGKNATDTSNRALLISNLKALNLQESRAFYTAAICIVCKFGSYTTHGFMHGKVIDEERGNNGFGYDFMFIPNGFDKTISELDENIKLEISHRSKGLELMKIVLKFIEKKCKI</sequence>
<feature type="binding site" evidence="10">
    <location>
        <position position="73"/>
    </location>
    <ligand>
        <name>Mg(2+)</name>
        <dbReference type="ChEBI" id="CHEBI:18420"/>
    </ligand>
</feature>
<organism evidence="12 13">
    <name type="scientific">Campylobacter portucalensis</name>
    <dbReference type="NCBI Taxonomy" id="2608384"/>
    <lineage>
        <taxon>Bacteria</taxon>
        <taxon>Pseudomonadati</taxon>
        <taxon>Campylobacterota</taxon>
        <taxon>Epsilonproteobacteria</taxon>
        <taxon>Campylobacterales</taxon>
        <taxon>Campylobacteraceae</taxon>
        <taxon>Campylobacter</taxon>
    </lineage>
</organism>
<keyword evidence="7 10" id="KW-0546">Nucleotide metabolism</keyword>
<evidence type="ECO:0000256" key="10">
    <source>
        <dbReference type="HAMAP-Rule" id="MF_01405"/>
    </source>
</evidence>
<comment type="catalytic activity">
    <reaction evidence="9 10">
        <text>XTP + H2O = XMP + diphosphate + H(+)</text>
        <dbReference type="Rhea" id="RHEA:28610"/>
        <dbReference type="ChEBI" id="CHEBI:15377"/>
        <dbReference type="ChEBI" id="CHEBI:15378"/>
        <dbReference type="ChEBI" id="CHEBI:33019"/>
        <dbReference type="ChEBI" id="CHEBI:57464"/>
        <dbReference type="ChEBI" id="CHEBI:61314"/>
        <dbReference type="EC" id="3.6.1.66"/>
    </reaction>
</comment>
<gene>
    <name evidence="12" type="primary">rdgB</name>
    <name evidence="12" type="ORF">F1B92_01840</name>
</gene>
<dbReference type="Gene3D" id="3.90.950.10">
    <property type="match status" value="1"/>
</dbReference>
<feature type="binding site" evidence="10">
    <location>
        <position position="38"/>
    </location>
    <ligand>
        <name>Mg(2+)</name>
        <dbReference type="ChEBI" id="CHEBI:18420"/>
    </ligand>
</feature>
<dbReference type="HAMAP" id="MF_01405">
    <property type="entry name" value="Non_canon_purine_NTPase"/>
    <property type="match status" value="1"/>
</dbReference>
<comment type="catalytic activity">
    <reaction evidence="8 10">
        <text>dITP + H2O = dIMP + diphosphate + H(+)</text>
        <dbReference type="Rhea" id="RHEA:28342"/>
        <dbReference type="ChEBI" id="CHEBI:15377"/>
        <dbReference type="ChEBI" id="CHEBI:15378"/>
        <dbReference type="ChEBI" id="CHEBI:33019"/>
        <dbReference type="ChEBI" id="CHEBI:61194"/>
        <dbReference type="ChEBI" id="CHEBI:61382"/>
        <dbReference type="EC" id="3.6.1.66"/>
    </reaction>
</comment>
<dbReference type="PANTHER" id="PTHR11067:SF9">
    <property type="entry name" value="INOSINE TRIPHOSPHATE PYROPHOSPHATASE"/>
    <property type="match status" value="1"/>
</dbReference>
<dbReference type="EMBL" id="VWSJ01000004">
    <property type="protein sequence ID" value="MSN95946.1"/>
    <property type="molecule type" value="Genomic_DNA"/>
</dbReference>
<keyword evidence="4 10" id="KW-0547">Nucleotide-binding</keyword>
<evidence type="ECO:0000256" key="1">
    <source>
        <dbReference type="ARBA" id="ARBA00008023"/>
    </source>
</evidence>
<evidence type="ECO:0000256" key="7">
    <source>
        <dbReference type="ARBA" id="ARBA00023080"/>
    </source>
</evidence>
<dbReference type="NCBIfam" id="TIGR00042">
    <property type="entry name" value="RdgB/HAM1 family non-canonical purine NTP pyrophosphatase"/>
    <property type="match status" value="1"/>
</dbReference>
<dbReference type="GO" id="GO:0036220">
    <property type="term" value="F:ITP diphosphatase activity"/>
    <property type="evidence" value="ECO:0007669"/>
    <property type="project" value="UniProtKB-UniRule"/>
</dbReference>
<keyword evidence="13" id="KW-1185">Reference proteome</keyword>
<comment type="caution">
    <text evidence="12">The sequence shown here is derived from an EMBL/GenBank/DDBJ whole genome shotgun (WGS) entry which is preliminary data.</text>
</comment>
<dbReference type="InterPro" id="IPR020922">
    <property type="entry name" value="dITP/XTP_pyrophosphatase"/>
</dbReference>
<dbReference type="CDD" id="cd00515">
    <property type="entry name" value="HAM1"/>
    <property type="match status" value="1"/>
</dbReference>
<feature type="binding site" evidence="10">
    <location>
        <begin position="155"/>
        <end position="158"/>
    </location>
    <ligand>
        <name>substrate</name>
    </ligand>
</feature>
<dbReference type="SUPFAM" id="SSF52972">
    <property type="entry name" value="ITPase-like"/>
    <property type="match status" value="1"/>
</dbReference>
<keyword evidence="5 10" id="KW-0378">Hydrolase</keyword>
<keyword evidence="6 10" id="KW-0460">Magnesium</keyword>
<name>A0A6L5WGL7_9BACT</name>
<evidence type="ECO:0000256" key="4">
    <source>
        <dbReference type="ARBA" id="ARBA00022741"/>
    </source>
</evidence>
<dbReference type="EC" id="3.6.1.66" evidence="10"/>
<comment type="catalytic activity">
    <reaction evidence="10">
        <text>ITP + H2O = IMP + diphosphate + H(+)</text>
        <dbReference type="Rhea" id="RHEA:29399"/>
        <dbReference type="ChEBI" id="CHEBI:15377"/>
        <dbReference type="ChEBI" id="CHEBI:15378"/>
        <dbReference type="ChEBI" id="CHEBI:33019"/>
        <dbReference type="ChEBI" id="CHEBI:58053"/>
        <dbReference type="ChEBI" id="CHEBI:61402"/>
        <dbReference type="EC" id="3.6.1.66"/>
    </reaction>
</comment>
<dbReference type="PANTHER" id="PTHR11067">
    <property type="entry name" value="INOSINE TRIPHOSPHATE PYROPHOSPHATASE/HAM1 PROTEIN"/>
    <property type="match status" value="1"/>
</dbReference>
<protein>
    <recommendedName>
        <fullName evidence="10">dITP/XTP pyrophosphatase</fullName>
        <ecNumber evidence="10">3.6.1.66</ecNumber>
    </recommendedName>
    <alternativeName>
        <fullName evidence="10">Non-canonical purine NTP pyrophosphatase</fullName>
    </alternativeName>
    <alternativeName>
        <fullName evidence="10">Non-standard purine NTP pyrophosphatase</fullName>
    </alternativeName>
    <alternativeName>
        <fullName evidence="10">Nucleoside-triphosphate diphosphatase</fullName>
    </alternativeName>
    <alternativeName>
        <fullName evidence="10">Nucleoside-triphosphate pyrophosphatase</fullName>
        <shortName evidence="10">NTPase</shortName>
    </alternativeName>
</protein>
<evidence type="ECO:0000256" key="5">
    <source>
        <dbReference type="ARBA" id="ARBA00022801"/>
    </source>
</evidence>
<proteinExistence type="inferred from homology"/>
<dbReference type="GO" id="GO:0009146">
    <property type="term" value="P:purine nucleoside triphosphate catabolic process"/>
    <property type="evidence" value="ECO:0007669"/>
    <property type="project" value="UniProtKB-UniRule"/>
</dbReference>
<dbReference type="GO" id="GO:0009117">
    <property type="term" value="P:nucleotide metabolic process"/>
    <property type="evidence" value="ECO:0007669"/>
    <property type="project" value="UniProtKB-KW"/>
</dbReference>
<accession>A0A6L5WGL7</accession>
<dbReference type="InterPro" id="IPR029001">
    <property type="entry name" value="ITPase-like_fam"/>
</dbReference>
<evidence type="ECO:0000256" key="9">
    <source>
        <dbReference type="ARBA" id="ARBA00052017"/>
    </source>
</evidence>
<comment type="subunit">
    <text evidence="2 10">Homodimer.</text>
</comment>
<comment type="similarity">
    <text evidence="1 10 11">Belongs to the HAM1 NTPase family.</text>
</comment>
<evidence type="ECO:0000256" key="6">
    <source>
        <dbReference type="ARBA" id="ARBA00022842"/>
    </source>
</evidence>
<keyword evidence="3 10" id="KW-0479">Metal-binding</keyword>
<dbReference type="RefSeq" id="WP_154570208.1">
    <property type="nucleotide sequence ID" value="NZ_VWSJ01000004.1"/>
</dbReference>
<comment type="cofactor">
    <cofactor evidence="10">
        <name>Mg(2+)</name>
        <dbReference type="ChEBI" id="CHEBI:18420"/>
    </cofactor>
    <text evidence="10">Binds 1 Mg(2+) ion per subunit.</text>
</comment>
<dbReference type="GO" id="GO:0000166">
    <property type="term" value="F:nucleotide binding"/>
    <property type="evidence" value="ECO:0007669"/>
    <property type="project" value="UniProtKB-KW"/>
</dbReference>
<dbReference type="GO" id="GO:0017111">
    <property type="term" value="F:ribonucleoside triphosphate phosphatase activity"/>
    <property type="evidence" value="ECO:0007669"/>
    <property type="project" value="InterPro"/>
</dbReference>
<evidence type="ECO:0000256" key="3">
    <source>
        <dbReference type="ARBA" id="ARBA00022723"/>
    </source>
</evidence>
<dbReference type="Proteomes" id="UP000476338">
    <property type="component" value="Unassembled WGS sequence"/>
</dbReference>
<evidence type="ECO:0000256" key="2">
    <source>
        <dbReference type="ARBA" id="ARBA00011738"/>
    </source>
</evidence>
<reference evidence="12 13" key="1">
    <citation type="submission" date="2019-09" db="EMBL/GenBank/DDBJ databases">
        <authorList>
            <person name="Silva M."/>
            <person name="Pereira G."/>
            <person name="Lopes-Da-Costa L."/>
            <person name="Silva E."/>
        </authorList>
    </citation>
    <scope>NUCLEOTIDE SEQUENCE [LARGE SCALE GENOMIC DNA]</scope>
    <source>
        <strain evidence="12 13">FMV-PI01</strain>
    </source>
</reference>
<dbReference type="Pfam" id="PF01725">
    <property type="entry name" value="Ham1p_like"/>
    <property type="match status" value="1"/>
</dbReference>
<evidence type="ECO:0000256" key="11">
    <source>
        <dbReference type="RuleBase" id="RU003781"/>
    </source>
</evidence>
<dbReference type="GO" id="GO:0046872">
    <property type="term" value="F:metal ion binding"/>
    <property type="evidence" value="ECO:0007669"/>
    <property type="project" value="UniProtKB-KW"/>
</dbReference>
<dbReference type="GO" id="GO:0036222">
    <property type="term" value="F:XTP diphosphatase activity"/>
    <property type="evidence" value="ECO:0007669"/>
    <property type="project" value="UniProtKB-UniRule"/>
</dbReference>
<feature type="binding site" evidence="10">
    <location>
        <begin position="7"/>
        <end position="12"/>
    </location>
    <ligand>
        <name>substrate</name>
    </ligand>
</feature>
<dbReference type="InterPro" id="IPR002637">
    <property type="entry name" value="RdgB/HAM1"/>
</dbReference>
<feature type="binding site" evidence="10">
    <location>
        <position position="178"/>
    </location>
    <ligand>
        <name>substrate</name>
    </ligand>
</feature>
<feature type="binding site" evidence="10">
    <location>
        <position position="74"/>
    </location>
    <ligand>
        <name>substrate</name>
    </ligand>
</feature>
<evidence type="ECO:0000256" key="8">
    <source>
        <dbReference type="ARBA" id="ARBA00051875"/>
    </source>
</evidence>
<reference evidence="12 13" key="2">
    <citation type="submission" date="2020-03" db="EMBL/GenBank/DDBJ databases">
        <title>Campylobacter portucalensis sp. nov., a new species of Campylobacter isolated from the reproductive tract of bulls.</title>
        <authorList>
            <person name="Silva M.F."/>
            <person name="Pereira G."/>
            <person name="Carneiro C."/>
            <person name="Hemphill A."/>
            <person name="Mateus L."/>
            <person name="Lopes-Da-Costa L."/>
            <person name="Silva E."/>
        </authorList>
    </citation>
    <scope>NUCLEOTIDE SEQUENCE [LARGE SCALE GENOMIC DNA]</scope>
    <source>
        <strain evidence="12 13">FMV-PI01</strain>
    </source>
</reference>
<comment type="function">
    <text evidence="10">Pyrophosphatase that catalyzes the hydrolysis of nucleoside triphosphates to their monophosphate derivatives, with a high preference for the non-canonical purine nucleotides XTP (xanthosine triphosphate), dITP (deoxyinosine triphosphate) and ITP. Seems to function as a house-cleaning enzyme that removes non-canonical purine nucleotides from the nucleotide pool, thus preventing their incorporation into DNA/RNA and avoiding chromosomal lesions.</text>
</comment>
<dbReference type="GO" id="GO:0035870">
    <property type="term" value="F:dITP diphosphatase activity"/>
    <property type="evidence" value="ECO:0007669"/>
    <property type="project" value="UniProtKB-UniRule"/>
</dbReference>
<dbReference type="FunFam" id="3.90.950.10:FF:000001">
    <property type="entry name" value="dITP/XTP pyrophosphatase"/>
    <property type="match status" value="1"/>
</dbReference>
<evidence type="ECO:0000313" key="12">
    <source>
        <dbReference type="EMBL" id="MSN95946.1"/>
    </source>
</evidence>
<dbReference type="AlphaFoldDB" id="A0A6L5WGL7"/>
<feature type="binding site" evidence="10">
    <location>
        <begin position="183"/>
        <end position="184"/>
    </location>
    <ligand>
        <name>substrate</name>
    </ligand>
</feature>
<dbReference type="GO" id="GO:0005829">
    <property type="term" value="C:cytosol"/>
    <property type="evidence" value="ECO:0007669"/>
    <property type="project" value="TreeGrafter"/>
</dbReference>
<feature type="active site" description="Proton acceptor" evidence="10">
    <location>
        <position position="73"/>
    </location>
</feature>